<name>A0A7S8CBX7_9BACI</name>
<dbReference type="KEGG" id="mcui:G8O30_09355"/>
<dbReference type="InterPro" id="IPR019642">
    <property type="entry name" value="DUF2507"/>
</dbReference>
<dbReference type="Pfam" id="PF10702">
    <property type="entry name" value="DUF2507"/>
    <property type="match status" value="1"/>
</dbReference>
<dbReference type="EMBL" id="CP049742">
    <property type="protein sequence ID" value="QPC47159.1"/>
    <property type="molecule type" value="Genomic_DNA"/>
</dbReference>
<gene>
    <name evidence="1" type="ORF">G8O30_09355</name>
</gene>
<dbReference type="InterPro" id="IPR024096">
    <property type="entry name" value="NO_sig/Golgi_transp_ligand-bd"/>
</dbReference>
<dbReference type="RefSeq" id="WP_239671826.1">
    <property type="nucleotide sequence ID" value="NZ_CP049742.1"/>
</dbReference>
<organism evidence="1 2">
    <name type="scientific">Mangrovibacillus cuniculi</name>
    <dbReference type="NCBI Taxonomy" id="2593652"/>
    <lineage>
        <taxon>Bacteria</taxon>
        <taxon>Bacillati</taxon>
        <taxon>Bacillota</taxon>
        <taxon>Bacilli</taxon>
        <taxon>Bacillales</taxon>
        <taxon>Bacillaceae</taxon>
        <taxon>Mangrovibacillus</taxon>
    </lineage>
</organism>
<evidence type="ECO:0000313" key="1">
    <source>
        <dbReference type="EMBL" id="QPC47159.1"/>
    </source>
</evidence>
<accession>A0A7S8CBX7</accession>
<reference evidence="1 2" key="1">
    <citation type="submission" date="2019-07" db="EMBL/GenBank/DDBJ databases">
        <title>Genome sequence of 2 isolates from Red Sea Mangroves.</title>
        <authorList>
            <person name="Sefrji F."/>
            <person name="Michoud G."/>
            <person name="Merlino G."/>
            <person name="Daffonchio D."/>
        </authorList>
    </citation>
    <scope>NUCLEOTIDE SEQUENCE [LARGE SCALE GENOMIC DNA]</scope>
    <source>
        <strain evidence="1 2">R1DC41</strain>
    </source>
</reference>
<dbReference type="Proteomes" id="UP000593626">
    <property type="component" value="Chromosome"/>
</dbReference>
<evidence type="ECO:0000313" key="2">
    <source>
        <dbReference type="Proteomes" id="UP000593626"/>
    </source>
</evidence>
<protein>
    <submittedName>
        <fullName evidence="1">YslB family protein</fullName>
    </submittedName>
</protein>
<keyword evidence="2" id="KW-1185">Reference proteome</keyword>
<sequence length="144" mass="16753">MTVEEKQEVTSHQVSTFGVELLRDVLLPEILGKHSEEVMYWSGKHLARKFPVADEAELVSFFHEATWGYLTKQSESRTGVVFECSGEYIEKRLSLKETPSFSLEAGFLALQVEQQVKRRTESTYTIEKRKKKVTFTLKWEEFVK</sequence>
<proteinExistence type="predicted"/>
<dbReference type="SUPFAM" id="SSF111126">
    <property type="entry name" value="Ligand-binding domain in the NO signalling and Golgi transport"/>
    <property type="match status" value="1"/>
</dbReference>
<dbReference type="AlphaFoldDB" id="A0A7S8CBX7"/>
<dbReference type="Gene3D" id="3.30.1380.20">
    <property type="entry name" value="Trafficking protein particle complex subunit 3"/>
    <property type="match status" value="1"/>
</dbReference>